<dbReference type="PANTHER" id="PTHR11261">
    <property type="entry name" value="INTERPHOTORECEPTOR RETINOID-BINDING PROTEIN"/>
    <property type="match status" value="1"/>
</dbReference>
<comment type="caution">
    <text evidence="4">The sequence shown here is derived from an EMBL/GenBank/DDBJ whole genome shotgun (WGS) entry which is preliminary data.</text>
</comment>
<dbReference type="SUPFAM" id="SSF52096">
    <property type="entry name" value="ClpP/crotonase"/>
    <property type="match status" value="1"/>
</dbReference>
<reference evidence="4 5" key="1">
    <citation type="submission" date="2016-11" db="EMBL/GenBank/DDBJ databases">
        <authorList>
            <person name="Varghese N."/>
            <person name="Submissions S."/>
        </authorList>
    </citation>
    <scope>NUCLEOTIDE SEQUENCE [LARGE SCALE GENOMIC DNA]</scope>
    <source>
        <strain evidence="4 5">CGMCC 1.12174</strain>
        <strain evidence="3 6">DSM 26351</strain>
    </source>
</reference>
<dbReference type="InterPro" id="IPR029045">
    <property type="entry name" value="ClpP/crotonase-like_dom_sf"/>
</dbReference>
<evidence type="ECO:0000259" key="2">
    <source>
        <dbReference type="SMART" id="SM00245"/>
    </source>
</evidence>
<sequence>MKRCFAFLLLLVVYLQSQAQNPASIIKDSTLSLPEKTFEVFWQTFEDNYAFFKLRNIDWKSVHKNYRTKVDSTTTDDSLFSTLSEMVAPFYDDHINIIVPGVKEFTAEKPSPFLREFPEASLRDSLWKAVNGTLYKNGFATIKEIGPKYRGKRLFGYSRSKKYGYIRMGRCFVSEATYDDSQKDAELAGKILDSILQQMSDTKALILDIRSNIGGDDEFAYAVAGRFVTKKILGHSKRTRITGTDNYTSLENWYITPLGREPYTKPLIVLTNDQTASAGDVFAMIIKSRRKTTIVGTNTLGIYSDMYGFELPNKWLVSLSNQQYFSSKGVCYEGKGTPVDIEVYNTRQDLQDKEDPVILTALSQL</sequence>
<dbReference type="OrthoDB" id="6397760at2"/>
<proteinExistence type="predicted"/>
<keyword evidence="4" id="KW-0378">Hydrolase</keyword>
<dbReference type="Gene3D" id="3.90.226.10">
    <property type="entry name" value="2-enoyl-CoA Hydratase, Chain A, domain 1"/>
    <property type="match status" value="1"/>
</dbReference>
<dbReference type="AlphaFoldDB" id="A0A1M6SFY9"/>
<protein>
    <submittedName>
        <fullName evidence="4">Tricorn protease C1 domain-containing protein</fullName>
    </submittedName>
</protein>
<dbReference type="Pfam" id="PF03572">
    <property type="entry name" value="Peptidase_S41"/>
    <property type="match status" value="1"/>
</dbReference>
<evidence type="ECO:0000313" key="6">
    <source>
        <dbReference type="Proteomes" id="UP000198940"/>
    </source>
</evidence>
<feature type="domain" description="Tail specific protease" evidence="2">
    <location>
        <begin position="135"/>
        <end position="344"/>
    </location>
</feature>
<feature type="signal peptide" evidence="1">
    <location>
        <begin position="1"/>
        <end position="19"/>
    </location>
</feature>
<dbReference type="Pfam" id="PF14684">
    <property type="entry name" value="Tricorn_C1"/>
    <property type="match status" value="1"/>
</dbReference>
<keyword evidence="4" id="KW-0645">Protease</keyword>
<dbReference type="GO" id="GO:0008236">
    <property type="term" value="F:serine-type peptidase activity"/>
    <property type="evidence" value="ECO:0007669"/>
    <property type="project" value="InterPro"/>
</dbReference>
<dbReference type="EMBL" id="FRAT01000002">
    <property type="protein sequence ID" value="SHK43694.1"/>
    <property type="molecule type" value="Genomic_DNA"/>
</dbReference>
<dbReference type="SMART" id="SM00245">
    <property type="entry name" value="TSPc"/>
    <property type="match status" value="1"/>
</dbReference>
<dbReference type="STRING" id="1055723.SAMN05216293_1119"/>
<evidence type="ECO:0000313" key="4">
    <source>
        <dbReference type="EMBL" id="SHK43694.1"/>
    </source>
</evidence>
<name>A0A1M6SFY9_9FLAO</name>
<dbReference type="Gene3D" id="3.30.750.44">
    <property type="match status" value="1"/>
</dbReference>
<evidence type="ECO:0000313" key="3">
    <source>
        <dbReference type="EMBL" id="SFB80602.1"/>
    </source>
</evidence>
<organism evidence="4 5">
    <name type="scientific">Flagellimonas taeanensis</name>
    <dbReference type="NCBI Taxonomy" id="1005926"/>
    <lineage>
        <taxon>Bacteria</taxon>
        <taxon>Pseudomonadati</taxon>
        <taxon>Bacteroidota</taxon>
        <taxon>Flavobacteriia</taxon>
        <taxon>Flavobacteriales</taxon>
        <taxon>Flavobacteriaceae</taxon>
        <taxon>Flagellimonas</taxon>
    </lineage>
</organism>
<dbReference type="GO" id="GO:0006508">
    <property type="term" value="P:proteolysis"/>
    <property type="evidence" value="ECO:0007669"/>
    <property type="project" value="UniProtKB-KW"/>
</dbReference>
<keyword evidence="1" id="KW-0732">Signal</keyword>
<dbReference type="InterPro" id="IPR028204">
    <property type="entry name" value="Tricorn_C1"/>
</dbReference>
<evidence type="ECO:0000313" key="5">
    <source>
        <dbReference type="Proteomes" id="UP000184031"/>
    </source>
</evidence>
<feature type="chain" id="PRO_5009920866" evidence="1">
    <location>
        <begin position="20"/>
        <end position="365"/>
    </location>
</feature>
<dbReference type="CDD" id="cd07563">
    <property type="entry name" value="Peptidase_S41_IRBP"/>
    <property type="match status" value="1"/>
</dbReference>
<gene>
    <name evidence="3" type="ORF">SAMN04487891_102439</name>
    <name evidence="4" type="ORF">SAMN05216293_1119</name>
</gene>
<dbReference type="InterPro" id="IPR005151">
    <property type="entry name" value="Tail-specific_protease"/>
</dbReference>
<dbReference type="EMBL" id="FOKU01000002">
    <property type="protein sequence ID" value="SFB80602.1"/>
    <property type="molecule type" value="Genomic_DNA"/>
</dbReference>
<dbReference type="PANTHER" id="PTHR11261:SF3">
    <property type="entry name" value="RETINOL-BINDING PROTEIN 3"/>
    <property type="match status" value="1"/>
</dbReference>
<evidence type="ECO:0000256" key="1">
    <source>
        <dbReference type="SAM" id="SignalP"/>
    </source>
</evidence>
<dbReference type="Proteomes" id="UP000184031">
    <property type="component" value="Unassembled WGS sequence"/>
</dbReference>
<dbReference type="Proteomes" id="UP000198940">
    <property type="component" value="Unassembled WGS sequence"/>
</dbReference>
<keyword evidence="6" id="KW-1185">Reference proteome</keyword>
<accession>A0A1M6SFY9</accession>
<dbReference type="RefSeq" id="WP_072877749.1">
    <property type="nucleotide sequence ID" value="NZ_FOKU01000002.1"/>
</dbReference>